<reference evidence="1" key="1">
    <citation type="submission" date="2021-04" db="EMBL/GenBank/DDBJ databases">
        <authorList>
            <consortium name="Molecular Ecology Group"/>
        </authorList>
    </citation>
    <scope>NUCLEOTIDE SEQUENCE</scope>
</reference>
<sequence>VITKFMALHLQSTDKSVDARPLAFSIEKVDSTTDQWSALEHFSRDCNKYFPSIPKFQPFDIDPDFTRVLCTEYPPVDDDSPYDDYYNE</sequence>
<evidence type="ECO:0000313" key="1">
    <source>
        <dbReference type="EMBL" id="CAG5121306.1"/>
    </source>
</evidence>
<organism evidence="1 2">
    <name type="scientific">Candidula unifasciata</name>
    <dbReference type="NCBI Taxonomy" id="100452"/>
    <lineage>
        <taxon>Eukaryota</taxon>
        <taxon>Metazoa</taxon>
        <taxon>Spiralia</taxon>
        <taxon>Lophotrochozoa</taxon>
        <taxon>Mollusca</taxon>
        <taxon>Gastropoda</taxon>
        <taxon>Heterobranchia</taxon>
        <taxon>Euthyneura</taxon>
        <taxon>Panpulmonata</taxon>
        <taxon>Eupulmonata</taxon>
        <taxon>Stylommatophora</taxon>
        <taxon>Helicina</taxon>
        <taxon>Helicoidea</taxon>
        <taxon>Geomitridae</taxon>
        <taxon>Candidula</taxon>
    </lineage>
</organism>
<protein>
    <submittedName>
        <fullName evidence="1">Uncharacterized protein</fullName>
    </submittedName>
</protein>
<gene>
    <name evidence="1" type="ORF">CUNI_LOCUS6864</name>
</gene>
<dbReference type="Gene3D" id="2.60.120.260">
    <property type="entry name" value="Galactose-binding domain-like"/>
    <property type="match status" value="1"/>
</dbReference>
<keyword evidence="2" id="KW-1185">Reference proteome</keyword>
<evidence type="ECO:0000313" key="2">
    <source>
        <dbReference type="Proteomes" id="UP000678393"/>
    </source>
</evidence>
<dbReference type="Proteomes" id="UP000678393">
    <property type="component" value="Unassembled WGS sequence"/>
</dbReference>
<feature type="non-terminal residue" evidence="1">
    <location>
        <position position="88"/>
    </location>
</feature>
<comment type="caution">
    <text evidence="1">The sequence shown here is derived from an EMBL/GenBank/DDBJ whole genome shotgun (WGS) entry which is preliminary data.</text>
</comment>
<feature type="non-terminal residue" evidence="1">
    <location>
        <position position="1"/>
    </location>
</feature>
<proteinExistence type="predicted"/>
<accession>A0A8S3Z3S6</accession>
<dbReference type="AlphaFoldDB" id="A0A8S3Z3S6"/>
<name>A0A8S3Z3S6_9EUPU</name>
<dbReference type="EMBL" id="CAJHNH020001060">
    <property type="protein sequence ID" value="CAG5121306.1"/>
    <property type="molecule type" value="Genomic_DNA"/>
</dbReference>